<dbReference type="EMBL" id="CP002582">
    <property type="protein sequence ID" value="ADZ85633.1"/>
    <property type="molecule type" value="Genomic_DNA"/>
</dbReference>
<dbReference type="Gene3D" id="2.160.20.80">
    <property type="entry name" value="E3 ubiquitin-protein ligase SopA"/>
    <property type="match status" value="1"/>
</dbReference>
<evidence type="ECO:0000313" key="2">
    <source>
        <dbReference type="Proteomes" id="UP000008467"/>
    </source>
</evidence>
<reference evidence="1 2" key="1">
    <citation type="journal article" date="2011" name="J. Bacteriol.">
        <title>Complete genome sequence of the cellulose-degrading bacterium Cellulosilyticum lentocellum.</title>
        <authorList>
            <consortium name="US DOE Joint Genome Institute"/>
            <person name="Miller D.A."/>
            <person name="Suen G."/>
            <person name="Bruce D."/>
            <person name="Copeland A."/>
            <person name="Cheng J.F."/>
            <person name="Detter C."/>
            <person name="Goodwin L.A."/>
            <person name="Han C.S."/>
            <person name="Hauser L.J."/>
            <person name="Land M.L."/>
            <person name="Lapidus A."/>
            <person name="Lucas S."/>
            <person name="Meincke L."/>
            <person name="Pitluck S."/>
            <person name="Tapia R."/>
            <person name="Teshima H."/>
            <person name="Woyke T."/>
            <person name="Fox B.G."/>
            <person name="Angert E.R."/>
            <person name="Currie C.R."/>
        </authorList>
    </citation>
    <scope>NUCLEOTIDE SEQUENCE [LARGE SCALE GENOMIC DNA]</scope>
    <source>
        <strain evidence="2">ATCC 49066 / DSM 5427 / NCIMB 11756 / RHM5</strain>
    </source>
</reference>
<dbReference type="KEGG" id="cle:Clole_3955"/>
<dbReference type="eggNOG" id="COG1357">
    <property type="taxonomic scope" value="Bacteria"/>
</dbReference>
<dbReference type="AlphaFoldDB" id="F2JKB8"/>
<dbReference type="InterPro" id="IPR001646">
    <property type="entry name" value="5peptide_repeat"/>
</dbReference>
<sequence length="277" mass="31448">MNNKIELIDQLFKHIKIDCSKCFGFCCVALYFSKLDGFPADKVAGCPCKHLQSDFGCDIHSELRNKGLKGCTSYDCFGAGQKIAQITYRGKSWISSPKLAKQMYEAFLVMRQLHEMLWYLTEAVTLENIVSIKESLQSMIEEIKQMTLLKPEAILEIDIESHRTQVNILLKEAYKLNRQDKKSIQKTSFEKMLIGKDLRKVNLKEADLSGAMMIAANLKECDLSGALLIGVDMRDADIRGANLSKSIFLTQTQINTAKGNQFTKLPSRLDRPSYWEK</sequence>
<name>F2JKB8_CELLD</name>
<dbReference type="Pfam" id="PF00805">
    <property type="entry name" value="Pentapeptide"/>
    <property type="match status" value="1"/>
</dbReference>
<proteinExistence type="predicted"/>
<dbReference type="STRING" id="642492.Clole_3955"/>
<protein>
    <submittedName>
        <fullName evidence="1">Pentapeptide repeat protein</fullName>
    </submittedName>
</protein>
<dbReference type="RefSeq" id="WP_013658906.1">
    <property type="nucleotide sequence ID" value="NC_015275.1"/>
</dbReference>
<organism evidence="1 2">
    <name type="scientific">Cellulosilyticum lentocellum (strain ATCC 49066 / DSM 5427 / NCIMB 11756 / RHM5)</name>
    <name type="common">Clostridium lentocellum</name>
    <dbReference type="NCBI Taxonomy" id="642492"/>
    <lineage>
        <taxon>Bacteria</taxon>
        <taxon>Bacillati</taxon>
        <taxon>Bacillota</taxon>
        <taxon>Clostridia</taxon>
        <taxon>Lachnospirales</taxon>
        <taxon>Cellulosilyticaceae</taxon>
        <taxon>Cellulosilyticum</taxon>
    </lineage>
</organism>
<dbReference type="SUPFAM" id="SSF141571">
    <property type="entry name" value="Pentapeptide repeat-like"/>
    <property type="match status" value="1"/>
</dbReference>
<dbReference type="HOGENOM" id="CLU_068870_0_0_9"/>
<dbReference type="Proteomes" id="UP000008467">
    <property type="component" value="Chromosome"/>
</dbReference>
<keyword evidence="2" id="KW-1185">Reference proteome</keyword>
<gene>
    <name evidence="1" type="ordered locus">Clole_3955</name>
</gene>
<accession>F2JKB8</accession>
<evidence type="ECO:0000313" key="1">
    <source>
        <dbReference type="EMBL" id="ADZ85633.1"/>
    </source>
</evidence>